<feature type="binding site" evidence="5">
    <location>
        <position position="73"/>
    </location>
    <ligand>
        <name>S-adenosyl-L-methionine</name>
        <dbReference type="ChEBI" id="CHEBI:59789"/>
    </ligand>
</feature>
<comment type="catalytic activity">
    <reaction evidence="5">
        <text>pseudouridine(1915) in 23S rRNA + S-adenosyl-L-methionine = N(3)-methylpseudouridine(1915) in 23S rRNA + S-adenosyl-L-homocysteine + H(+)</text>
        <dbReference type="Rhea" id="RHEA:42752"/>
        <dbReference type="Rhea" id="RHEA-COMP:10221"/>
        <dbReference type="Rhea" id="RHEA-COMP:10222"/>
        <dbReference type="ChEBI" id="CHEBI:15378"/>
        <dbReference type="ChEBI" id="CHEBI:57856"/>
        <dbReference type="ChEBI" id="CHEBI:59789"/>
        <dbReference type="ChEBI" id="CHEBI:65314"/>
        <dbReference type="ChEBI" id="CHEBI:74486"/>
        <dbReference type="EC" id="2.1.1.177"/>
    </reaction>
</comment>
<comment type="function">
    <text evidence="5">Specifically methylates the pseudouridine at position 1915 (m3Psi1915) in 23S rRNA.</text>
</comment>
<dbReference type="KEGG" id="pstu:UIB01_02310"/>
<dbReference type="HAMAP" id="MF_00658">
    <property type="entry name" value="23SrRNA_methyltr_H"/>
    <property type="match status" value="1"/>
</dbReference>
<dbReference type="InterPro" id="IPR003742">
    <property type="entry name" value="RlmH-like"/>
</dbReference>
<keyword evidence="3 5" id="KW-0949">S-adenosyl-L-methionine</keyword>
<feature type="binding site" evidence="5">
    <location>
        <position position="104"/>
    </location>
    <ligand>
        <name>S-adenosyl-L-methionine</name>
        <dbReference type="ChEBI" id="CHEBI:59789"/>
    </ligand>
</feature>
<dbReference type="PANTHER" id="PTHR33603">
    <property type="entry name" value="METHYLTRANSFERASE"/>
    <property type="match status" value="1"/>
</dbReference>
<evidence type="ECO:0000256" key="2">
    <source>
        <dbReference type="ARBA" id="ARBA00022679"/>
    </source>
</evidence>
<dbReference type="AlphaFoldDB" id="A0A023WMD8"/>
<dbReference type="GO" id="GO:0070038">
    <property type="term" value="F:rRNA (pseudouridine-N3-)-methyltransferase activity"/>
    <property type="evidence" value="ECO:0007669"/>
    <property type="project" value="UniProtKB-UniRule"/>
</dbReference>
<dbReference type="Gene3D" id="3.40.1280.10">
    <property type="match status" value="1"/>
</dbReference>
<evidence type="ECO:0000313" key="7">
    <source>
        <dbReference type="Proteomes" id="UP000025238"/>
    </source>
</evidence>
<organism evidence="6 7">
    <name type="scientific">Stutzerimonas stutzeri</name>
    <name type="common">Pseudomonas stutzeri</name>
    <dbReference type="NCBI Taxonomy" id="316"/>
    <lineage>
        <taxon>Bacteria</taxon>
        <taxon>Pseudomonadati</taxon>
        <taxon>Pseudomonadota</taxon>
        <taxon>Gammaproteobacteria</taxon>
        <taxon>Pseudomonadales</taxon>
        <taxon>Pseudomonadaceae</taxon>
        <taxon>Stutzerimonas</taxon>
    </lineage>
</organism>
<dbReference type="Proteomes" id="UP000025238">
    <property type="component" value="Chromosome"/>
</dbReference>
<dbReference type="RefSeq" id="WP_014818954.1">
    <property type="nucleotide sequence ID" value="NZ_CP066045.1"/>
</dbReference>
<evidence type="ECO:0000256" key="4">
    <source>
        <dbReference type="ARBA" id="ARBA00038303"/>
    </source>
</evidence>
<dbReference type="EMBL" id="CP007509">
    <property type="protein sequence ID" value="AHY41352.1"/>
    <property type="molecule type" value="Genomic_DNA"/>
</dbReference>
<sequence>MRIKLIAVGSKMPRWVEDGWQEYAKRLPSELPLELHEIALNTRGKNADVARLIRQEGEAMLGKVQPGERIVTLEVHGKPWSTEQLAAEIERWRLDARNVNLMVGGPEGLAPEVCARSEQRWSLSPLTLPHPLVRILIGEQIYRAWTLLSGHPYHK</sequence>
<dbReference type="NCBIfam" id="NF000986">
    <property type="entry name" value="PRK00103.1-4"/>
    <property type="match status" value="1"/>
</dbReference>
<evidence type="ECO:0000313" key="6">
    <source>
        <dbReference type="EMBL" id="AHY41352.1"/>
    </source>
</evidence>
<protein>
    <recommendedName>
        <fullName evidence="5">Ribosomal RNA large subunit methyltransferase H</fullName>
        <ecNumber evidence="5">2.1.1.177</ecNumber>
    </recommendedName>
    <alternativeName>
        <fullName evidence="5">23S rRNA (pseudouridine1915-N3)-methyltransferase</fullName>
    </alternativeName>
    <alternativeName>
        <fullName evidence="5">23S rRNA m3Psi1915 methyltransferase</fullName>
    </alternativeName>
    <alternativeName>
        <fullName evidence="5">rRNA (pseudouridine-N3-)-methyltransferase RlmH</fullName>
    </alternativeName>
</protein>
<evidence type="ECO:0000256" key="1">
    <source>
        <dbReference type="ARBA" id="ARBA00022603"/>
    </source>
</evidence>
<dbReference type="PATRIC" id="fig|316.104.peg.454"/>
<keyword evidence="5" id="KW-0698">rRNA processing</keyword>
<dbReference type="Pfam" id="PF02590">
    <property type="entry name" value="SPOUT_MTase"/>
    <property type="match status" value="1"/>
</dbReference>
<comment type="similarity">
    <text evidence="4 5">Belongs to the RNA methyltransferase RlmH family.</text>
</comment>
<dbReference type="GO" id="GO:0005737">
    <property type="term" value="C:cytoplasm"/>
    <property type="evidence" value="ECO:0007669"/>
    <property type="project" value="UniProtKB-SubCell"/>
</dbReference>
<comment type="subunit">
    <text evidence="5">Homodimer.</text>
</comment>
<dbReference type="OrthoDB" id="9806643at2"/>
<evidence type="ECO:0000256" key="3">
    <source>
        <dbReference type="ARBA" id="ARBA00022691"/>
    </source>
</evidence>
<accession>A0A023WMD8</accession>
<keyword evidence="2 5" id="KW-0808">Transferase</keyword>
<dbReference type="EC" id="2.1.1.177" evidence="5"/>
<feature type="binding site" evidence="5">
    <location>
        <begin position="123"/>
        <end position="128"/>
    </location>
    <ligand>
        <name>S-adenosyl-L-methionine</name>
        <dbReference type="ChEBI" id="CHEBI:59789"/>
    </ligand>
</feature>
<dbReference type="PANTHER" id="PTHR33603:SF1">
    <property type="entry name" value="RIBOSOMAL RNA LARGE SUBUNIT METHYLTRANSFERASE H"/>
    <property type="match status" value="1"/>
</dbReference>
<dbReference type="GeneID" id="99795873"/>
<keyword evidence="1 5" id="KW-0489">Methyltransferase</keyword>
<dbReference type="CDD" id="cd18081">
    <property type="entry name" value="RlmH-like"/>
    <property type="match status" value="1"/>
</dbReference>
<dbReference type="NCBIfam" id="TIGR00246">
    <property type="entry name" value="tRNA_RlmH_YbeA"/>
    <property type="match status" value="1"/>
</dbReference>
<dbReference type="PIRSF" id="PIRSF004505">
    <property type="entry name" value="MT_bac"/>
    <property type="match status" value="1"/>
</dbReference>
<dbReference type="InterPro" id="IPR029026">
    <property type="entry name" value="tRNA_m1G_MTases_N"/>
</dbReference>
<evidence type="ECO:0000256" key="5">
    <source>
        <dbReference type="HAMAP-Rule" id="MF_00658"/>
    </source>
</evidence>
<comment type="subcellular location">
    <subcellularLocation>
        <location evidence="5">Cytoplasm</location>
    </subcellularLocation>
</comment>
<reference evidence="6 7" key="1">
    <citation type="submission" date="2014-03" db="EMBL/GenBank/DDBJ databases">
        <title>Complete genome sequence of Pseudomonas stutzeri 19SMN4.</title>
        <authorList>
            <person name="Brunet-Galmes I."/>
            <person name="Nogales B."/>
            <person name="Busquets A."/>
            <person name="Pena A."/>
            <person name="Gomila M."/>
            <person name="Garcia-Valdes E."/>
            <person name="Lalucat J."/>
            <person name="Bennasar A."/>
            <person name="Bosch R."/>
        </authorList>
    </citation>
    <scope>NUCLEOTIDE SEQUENCE [LARGE SCALE GENOMIC DNA]</scope>
    <source>
        <strain evidence="6 7">19SMN4</strain>
    </source>
</reference>
<keyword evidence="5" id="KW-0963">Cytoplasm</keyword>
<dbReference type="SUPFAM" id="SSF75217">
    <property type="entry name" value="alpha/beta knot"/>
    <property type="match status" value="1"/>
</dbReference>
<name>A0A023WMD8_STUST</name>
<gene>
    <name evidence="5" type="primary">rlmH</name>
    <name evidence="6" type="ORF">UIB01_02310</name>
</gene>
<dbReference type="InterPro" id="IPR029028">
    <property type="entry name" value="Alpha/beta_knot_MTases"/>
</dbReference>
<proteinExistence type="inferred from homology"/>